<keyword evidence="2" id="KW-1185">Reference proteome</keyword>
<reference evidence="1" key="2">
    <citation type="submission" date="2022-01" db="EMBL/GenBank/DDBJ databases">
        <authorList>
            <person name="Yamashiro T."/>
            <person name="Shiraishi A."/>
            <person name="Satake H."/>
            <person name="Nakayama K."/>
        </authorList>
    </citation>
    <scope>NUCLEOTIDE SEQUENCE</scope>
</reference>
<dbReference type="EMBL" id="BQNB010012914">
    <property type="protein sequence ID" value="GJT09533.1"/>
    <property type="molecule type" value="Genomic_DNA"/>
</dbReference>
<sequence>MTDKGKKSSMETFMPNDRADYYSRITSITVNRKNAYELKGKFLDDLHDNAFMEQTGRTHDKEETAKIFKIETDVFDYETPLCLAFNEFNYLLKVDPDLLTKDIMGFKTYEDYKDDWIYEWNENVPWVYDKPWLDNGTYGRKPKLVEHT</sequence>
<name>A0ABQ5B4T6_9ASTR</name>
<protein>
    <submittedName>
        <fullName evidence="1">Uncharacterized protein</fullName>
    </submittedName>
</protein>
<dbReference type="Proteomes" id="UP001151760">
    <property type="component" value="Unassembled WGS sequence"/>
</dbReference>
<reference evidence="1" key="1">
    <citation type="journal article" date="2022" name="Int. J. Mol. Sci.">
        <title>Draft Genome of Tanacetum Coccineum: Genomic Comparison of Closely Related Tanacetum-Family Plants.</title>
        <authorList>
            <person name="Yamashiro T."/>
            <person name="Shiraishi A."/>
            <person name="Nakayama K."/>
            <person name="Satake H."/>
        </authorList>
    </citation>
    <scope>NUCLEOTIDE SEQUENCE</scope>
</reference>
<organism evidence="1 2">
    <name type="scientific">Tanacetum coccineum</name>
    <dbReference type="NCBI Taxonomy" id="301880"/>
    <lineage>
        <taxon>Eukaryota</taxon>
        <taxon>Viridiplantae</taxon>
        <taxon>Streptophyta</taxon>
        <taxon>Embryophyta</taxon>
        <taxon>Tracheophyta</taxon>
        <taxon>Spermatophyta</taxon>
        <taxon>Magnoliopsida</taxon>
        <taxon>eudicotyledons</taxon>
        <taxon>Gunneridae</taxon>
        <taxon>Pentapetalae</taxon>
        <taxon>asterids</taxon>
        <taxon>campanulids</taxon>
        <taxon>Asterales</taxon>
        <taxon>Asteraceae</taxon>
        <taxon>Asteroideae</taxon>
        <taxon>Anthemideae</taxon>
        <taxon>Anthemidinae</taxon>
        <taxon>Tanacetum</taxon>
    </lineage>
</organism>
<proteinExistence type="predicted"/>
<comment type="caution">
    <text evidence="1">The sequence shown here is derived from an EMBL/GenBank/DDBJ whole genome shotgun (WGS) entry which is preliminary data.</text>
</comment>
<evidence type="ECO:0000313" key="1">
    <source>
        <dbReference type="EMBL" id="GJT09533.1"/>
    </source>
</evidence>
<accession>A0ABQ5B4T6</accession>
<gene>
    <name evidence="1" type="ORF">Tco_0856575</name>
</gene>
<evidence type="ECO:0000313" key="2">
    <source>
        <dbReference type="Proteomes" id="UP001151760"/>
    </source>
</evidence>